<sequence>MGNIYREAFVTIIAASGDHANAGLPGIRPGSRSSNQQLVQIIPVNATSKHAGLALASTCSSRSVIINGSSPSEQDVDQSVWSTRAWTFQERCMSRRCLVFTSEQVHWVCDGAVFCEESSFEHPNLYEKSEFDTPLRLELFGGNAVPLRMKSLDGPLDRMTITSRGFWTRYKRYVGVYSHRRMSFQGDIYDAFSAVTEAFGRLSQEQFLWGHPRSRFGISLSWRSPSSNYTLYRRTEKTTLPMTSLNTQVCLPSWSWMGWVGAVEFLVDDARLERYVERSVVSCFEHRSFPLRFAPIQRNNRFDLYSSSEEKQAQAQELPTWHKCNGEDVIWRNVQHHLPELTEARLQREPEGHILFFWASSAKFIVESPLDLDQKRGGWSTYFGKPSQPSIKDHEGTSIGSLDHMGERHWVQTRQTTGLQEFVAVGRRALQELPGFPAIILALQVRWENGVAERVNIGEIEEAAWIAADPTWKLVALR</sequence>
<dbReference type="EMBL" id="ML987198">
    <property type="protein sequence ID" value="KAF2246791.1"/>
    <property type="molecule type" value="Genomic_DNA"/>
</dbReference>
<gene>
    <name evidence="2" type="ORF">BU26DRAFT_488140</name>
</gene>
<protein>
    <recommendedName>
        <fullName evidence="1">Heterokaryon incompatibility domain-containing protein</fullName>
    </recommendedName>
</protein>
<evidence type="ECO:0000259" key="1">
    <source>
        <dbReference type="Pfam" id="PF06985"/>
    </source>
</evidence>
<dbReference type="Pfam" id="PF06985">
    <property type="entry name" value="HET"/>
    <property type="match status" value="1"/>
</dbReference>
<proteinExistence type="predicted"/>
<evidence type="ECO:0000313" key="3">
    <source>
        <dbReference type="Proteomes" id="UP000800094"/>
    </source>
</evidence>
<dbReference type="RefSeq" id="XP_033681795.1">
    <property type="nucleotide sequence ID" value="XM_033825970.1"/>
</dbReference>
<accession>A0A6A6I8V1</accession>
<dbReference type="GeneID" id="54579300"/>
<evidence type="ECO:0000313" key="2">
    <source>
        <dbReference type="EMBL" id="KAF2246791.1"/>
    </source>
</evidence>
<dbReference type="InterPro" id="IPR010730">
    <property type="entry name" value="HET"/>
</dbReference>
<dbReference type="Proteomes" id="UP000800094">
    <property type="component" value="Unassembled WGS sequence"/>
</dbReference>
<keyword evidence="3" id="KW-1185">Reference proteome</keyword>
<name>A0A6A6I8V1_9PLEO</name>
<dbReference type="AlphaFoldDB" id="A0A6A6I8V1"/>
<dbReference type="OrthoDB" id="5135333at2759"/>
<reference evidence="2" key="1">
    <citation type="journal article" date="2020" name="Stud. Mycol.">
        <title>101 Dothideomycetes genomes: a test case for predicting lifestyles and emergence of pathogens.</title>
        <authorList>
            <person name="Haridas S."/>
            <person name="Albert R."/>
            <person name="Binder M."/>
            <person name="Bloem J."/>
            <person name="Labutti K."/>
            <person name="Salamov A."/>
            <person name="Andreopoulos B."/>
            <person name="Baker S."/>
            <person name="Barry K."/>
            <person name="Bills G."/>
            <person name="Bluhm B."/>
            <person name="Cannon C."/>
            <person name="Castanera R."/>
            <person name="Culley D."/>
            <person name="Daum C."/>
            <person name="Ezra D."/>
            <person name="Gonzalez J."/>
            <person name="Henrissat B."/>
            <person name="Kuo A."/>
            <person name="Liang C."/>
            <person name="Lipzen A."/>
            <person name="Lutzoni F."/>
            <person name="Magnuson J."/>
            <person name="Mondo S."/>
            <person name="Nolan M."/>
            <person name="Ohm R."/>
            <person name="Pangilinan J."/>
            <person name="Park H.-J."/>
            <person name="Ramirez L."/>
            <person name="Alfaro M."/>
            <person name="Sun H."/>
            <person name="Tritt A."/>
            <person name="Yoshinaga Y."/>
            <person name="Zwiers L.-H."/>
            <person name="Turgeon B."/>
            <person name="Goodwin S."/>
            <person name="Spatafora J."/>
            <person name="Crous P."/>
            <person name="Grigoriev I."/>
        </authorList>
    </citation>
    <scope>NUCLEOTIDE SEQUENCE</scope>
    <source>
        <strain evidence="2">CBS 122368</strain>
    </source>
</reference>
<dbReference type="PANTHER" id="PTHR33112">
    <property type="entry name" value="DOMAIN PROTEIN, PUTATIVE-RELATED"/>
    <property type="match status" value="1"/>
</dbReference>
<dbReference type="PANTHER" id="PTHR33112:SF14">
    <property type="entry name" value="HETEROKARYON INCOMPATIBILITY DOMAIN-CONTAINING PROTEIN"/>
    <property type="match status" value="1"/>
</dbReference>
<feature type="domain" description="Heterokaryon incompatibility" evidence="1">
    <location>
        <begin position="1"/>
        <end position="90"/>
    </location>
</feature>
<organism evidence="2 3">
    <name type="scientific">Trematosphaeria pertusa</name>
    <dbReference type="NCBI Taxonomy" id="390896"/>
    <lineage>
        <taxon>Eukaryota</taxon>
        <taxon>Fungi</taxon>
        <taxon>Dikarya</taxon>
        <taxon>Ascomycota</taxon>
        <taxon>Pezizomycotina</taxon>
        <taxon>Dothideomycetes</taxon>
        <taxon>Pleosporomycetidae</taxon>
        <taxon>Pleosporales</taxon>
        <taxon>Massarineae</taxon>
        <taxon>Trematosphaeriaceae</taxon>
        <taxon>Trematosphaeria</taxon>
    </lineage>
</organism>